<comment type="caution">
    <text evidence="2">The sequence shown here is derived from an EMBL/GenBank/DDBJ whole genome shotgun (WGS) entry which is preliminary data.</text>
</comment>
<protein>
    <submittedName>
        <fullName evidence="2">Uncharacterized protein</fullName>
    </submittedName>
</protein>
<reference evidence="2" key="1">
    <citation type="journal article" date="2023" name="bioRxiv">
        <title>Improved chromosome-level genome assembly for marigold (Tagetes erecta).</title>
        <authorList>
            <person name="Jiang F."/>
            <person name="Yuan L."/>
            <person name="Wang S."/>
            <person name="Wang H."/>
            <person name="Xu D."/>
            <person name="Wang A."/>
            <person name="Fan W."/>
        </authorList>
    </citation>
    <scope>NUCLEOTIDE SEQUENCE</scope>
    <source>
        <strain evidence="2">WSJ</strain>
        <tissue evidence="2">Leaf</tissue>
    </source>
</reference>
<proteinExistence type="predicted"/>
<accession>A0AAD8NXA6</accession>
<evidence type="ECO:0000256" key="1">
    <source>
        <dbReference type="SAM" id="Phobius"/>
    </source>
</evidence>
<dbReference type="EMBL" id="JAUHHV010000005">
    <property type="protein sequence ID" value="KAK1424487.1"/>
    <property type="molecule type" value="Genomic_DNA"/>
</dbReference>
<gene>
    <name evidence="2" type="ORF">QVD17_19817</name>
</gene>
<evidence type="ECO:0000313" key="3">
    <source>
        <dbReference type="Proteomes" id="UP001229421"/>
    </source>
</evidence>
<keyword evidence="3" id="KW-1185">Reference proteome</keyword>
<organism evidence="2 3">
    <name type="scientific">Tagetes erecta</name>
    <name type="common">African marigold</name>
    <dbReference type="NCBI Taxonomy" id="13708"/>
    <lineage>
        <taxon>Eukaryota</taxon>
        <taxon>Viridiplantae</taxon>
        <taxon>Streptophyta</taxon>
        <taxon>Embryophyta</taxon>
        <taxon>Tracheophyta</taxon>
        <taxon>Spermatophyta</taxon>
        <taxon>Magnoliopsida</taxon>
        <taxon>eudicotyledons</taxon>
        <taxon>Gunneridae</taxon>
        <taxon>Pentapetalae</taxon>
        <taxon>asterids</taxon>
        <taxon>campanulids</taxon>
        <taxon>Asterales</taxon>
        <taxon>Asteraceae</taxon>
        <taxon>Asteroideae</taxon>
        <taxon>Heliantheae alliance</taxon>
        <taxon>Tageteae</taxon>
        <taxon>Tagetes</taxon>
    </lineage>
</organism>
<feature type="transmembrane region" description="Helical" evidence="1">
    <location>
        <begin position="64"/>
        <end position="84"/>
    </location>
</feature>
<name>A0AAD8NXA6_TARER</name>
<sequence>MFFKSQSDYNISSRCHRYERHVIYHAYTYFVLKLKSKGDLVGQFAFACYVVRCKGLLLLHAHRVIYYFCSFYVIITIITNINILSIF</sequence>
<keyword evidence="1" id="KW-0812">Transmembrane</keyword>
<keyword evidence="1" id="KW-0472">Membrane</keyword>
<keyword evidence="1" id="KW-1133">Transmembrane helix</keyword>
<dbReference type="Proteomes" id="UP001229421">
    <property type="component" value="Unassembled WGS sequence"/>
</dbReference>
<dbReference type="AlphaFoldDB" id="A0AAD8NXA6"/>
<evidence type="ECO:0000313" key="2">
    <source>
        <dbReference type="EMBL" id="KAK1424487.1"/>
    </source>
</evidence>